<dbReference type="InterPro" id="IPR042098">
    <property type="entry name" value="TauD-like_sf"/>
</dbReference>
<reference evidence="5 6" key="1">
    <citation type="submission" date="2014-06" db="EMBL/GenBank/DDBJ databases">
        <title>Draft genome sequence of Bacillus manliponensis JCM 15802 (MCCC 1A00708).</title>
        <authorList>
            <person name="Lai Q."/>
            <person name="Liu Y."/>
            <person name="Shao Z."/>
        </authorList>
    </citation>
    <scope>NUCLEOTIDE SEQUENCE [LARGE SCALE GENOMIC DNA]</scope>
    <source>
        <strain evidence="5 6">JCM 15802</strain>
    </source>
</reference>
<accession>A0A073KBP0</accession>
<comment type="caution">
    <text evidence="5">The sequence shown here is derived from an EMBL/GenBank/DDBJ whole genome shotgun (WGS) entry which is preliminary data.</text>
</comment>
<dbReference type="GO" id="GO:0016491">
    <property type="term" value="F:oxidoreductase activity"/>
    <property type="evidence" value="ECO:0007669"/>
    <property type="project" value="UniProtKB-KW"/>
</dbReference>
<dbReference type="OrthoDB" id="753054at2"/>
<dbReference type="InterPro" id="IPR003819">
    <property type="entry name" value="TauD/TfdA-like"/>
</dbReference>
<dbReference type="Proteomes" id="UP000027822">
    <property type="component" value="Unassembled WGS sequence"/>
</dbReference>
<evidence type="ECO:0000259" key="4">
    <source>
        <dbReference type="Pfam" id="PF02668"/>
    </source>
</evidence>
<sequence>MSSILKEKVKGPVAWKGIDLAKDDSWVYYLSEKTIASLESALFNVKQKGLQAPNFNKEDFPIPDLADEIAYFVEELESGRGFLLIRGLRMERYTDEEASIIYWGLGLHMGIPVSQNANGDLLGHVVDKGLSLENSNVRGYQTKLHLPFHADGSDVVGLLSLRKGKSGGFSSIVSSMAVYNEILEKYPEYLGILCRPFTFDRRGEEGPGESPVFTSPIFSYYDGKLSCRYVRTFIESAQAKTGIHLSKVEIEALDILDSLLHDENMHYNMMLEPGDMQFVNNYTVLHSRTQYEDYEELERKRHLLRLWLTMPNGREIAPDFAMFIDEKTGKAGRGGIPVREKTSGGIVENLK</sequence>
<evidence type="ECO:0000256" key="3">
    <source>
        <dbReference type="ARBA" id="ARBA00023194"/>
    </source>
</evidence>
<organism evidence="5 6">
    <name type="scientific">Bacillus manliponensis</name>
    <dbReference type="NCBI Taxonomy" id="574376"/>
    <lineage>
        <taxon>Bacteria</taxon>
        <taxon>Bacillati</taxon>
        <taxon>Bacillota</taxon>
        <taxon>Bacilli</taxon>
        <taxon>Bacillales</taxon>
        <taxon>Bacillaceae</taxon>
        <taxon>Bacillus</taxon>
        <taxon>Bacillus cereus group</taxon>
    </lineage>
</organism>
<comment type="cofactor">
    <cofactor evidence="1">
        <name>Fe(2+)</name>
        <dbReference type="ChEBI" id="CHEBI:29033"/>
    </cofactor>
</comment>
<keyword evidence="2" id="KW-0560">Oxidoreductase</keyword>
<evidence type="ECO:0000313" key="5">
    <source>
        <dbReference type="EMBL" id="KEK19723.1"/>
    </source>
</evidence>
<proteinExistence type="predicted"/>
<dbReference type="Pfam" id="PF02668">
    <property type="entry name" value="TauD"/>
    <property type="match status" value="1"/>
</dbReference>
<dbReference type="SUPFAM" id="SSF51197">
    <property type="entry name" value="Clavaminate synthase-like"/>
    <property type="match status" value="1"/>
</dbReference>
<dbReference type="EMBL" id="JOTN01000006">
    <property type="protein sequence ID" value="KEK19723.1"/>
    <property type="molecule type" value="Genomic_DNA"/>
</dbReference>
<evidence type="ECO:0000313" key="6">
    <source>
        <dbReference type="Proteomes" id="UP000027822"/>
    </source>
</evidence>
<dbReference type="GO" id="GO:0017000">
    <property type="term" value="P:antibiotic biosynthetic process"/>
    <property type="evidence" value="ECO:0007669"/>
    <property type="project" value="UniProtKB-KW"/>
</dbReference>
<evidence type="ECO:0000256" key="1">
    <source>
        <dbReference type="ARBA" id="ARBA00001954"/>
    </source>
</evidence>
<keyword evidence="3" id="KW-0045">Antibiotic biosynthesis</keyword>
<dbReference type="AlphaFoldDB" id="A0A073KBP0"/>
<keyword evidence="6" id="KW-1185">Reference proteome</keyword>
<dbReference type="PANTHER" id="PTHR10696">
    <property type="entry name" value="GAMMA-BUTYROBETAINE HYDROXYLASE-RELATED"/>
    <property type="match status" value="1"/>
</dbReference>
<dbReference type="STRING" id="574376.BAMA_21000"/>
<protein>
    <recommendedName>
        <fullName evidence="4">TauD/TfdA-like domain-containing protein</fullName>
    </recommendedName>
</protein>
<evidence type="ECO:0000256" key="2">
    <source>
        <dbReference type="ARBA" id="ARBA00023002"/>
    </source>
</evidence>
<dbReference type="PANTHER" id="PTHR10696:SF56">
    <property type="entry name" value="TAUD_TFDA-LIKE DOMAIN-CONTAINING PROTEIN"/>
    <property type="match status" value="1"/>
</dbReference>
<gene>
    <name evidence="5" type="ORF">BAMA_21000</name>
</gene>
<name>A0A073KBP0_9BACI</name>
<dbReference type="Gene3D" id="3.60.130.10">
    <property type="entry name" value="Clavaminate synthase-like"/>
    <property type="match status" value="1"/>
</dbReference>
<dbReference type="eggNOG" id="COG2175">
    <property type="taxonomic scope" value="Bacteria"/>
</dbReference>
<dbReference type="InterPro" id="IPR050411">
    <property type="entry name" value="AlphaKG_dependent_hydroxylases"/>
</dbReference>
<dbReference type="RefSeq" id="WP_034638541.1">
    <property type="nucleotide sequence ID" value="NZ_CBCSJC010000015.1"/>
</dbReference>
<feature type="domain" description="TauD/TfdA-like" evidence="4">
    <location>
        <begin position="53"/>
        <end position="307"/>
    </location>
</feature>